<feature type="region of interest" description="Disordered" evidence="1">
    <location>
        <begin position="1"/>
        <end position="36"/>
    </location>
</feature>
<dbReference type="EMBL" id="AKHW03000533">
    <property type="protein sequence ID" value="KYO45780.1"/>
    <property type="molecule type" value="Genomic_DNA"/>
</dbReference>
<evidence type="ECO:0000313" key="2">
    <source>
        <dbReference type="EMBL" id="KYO45780.1"/>
    </source>
</evidence>
<protein>
    <submittedName>
        <fullName evidence="2">Uncharacterized protein</fullName>
    </submittedName>
</protein>
<comment type="caution">
    <text evidence="2">The sequence shown here is derived from an EMBL/GenBank/DDBJ whole genome shotgun (WGS) entry which is preliminary data.</text>
</comment>
<proteinExistence type="predicted"/>
<keyword evidence="3" id="KW-1185">Reference proteome</keyword>
<organism evidence="2 3">
    <name type="scientific">Alligator mississippiensis</name>
    <name type="common">American alligator</name>
    <dbReference type="NCBI Taxonomy" id="8496"/>
    <lineage>
        <taxon>Eukaryota</taxon>
        <taxon>Metazoa</taxon>
        <taxon>Chordata</taxon>
        <taxon>Craniata</taxon>
        <taxon>Vertebrata</taxon>
        <taxon>Euteleostomi</taxon>
        <taxon>Archelosauria</taxon>
        <taxon>Archosauria</taxon>
        <taxon>Crocodylia</taxon>
        <taxon>Alligatoridae</taxon>
        <taxon>Alligatorinae</taxon>
        <taxon>Alligator</taxon>
    </lineage>
</organism>
<accession>A0A151P9Y2</accession>
<gene>
    <name evidence="2" type="ORF">Y1Q_0021429</name>
</gene>
<reference evidence="2 3" key="1">
    <citation type="journal article" date="2012" name="Genome Biol.">
        <title>Sequencing three crocodilian genomes to illuminate the evolution of archosaurs and amniotes.</title>
        <authorList>
            <person name="St John J.A."/>
            <person name="Braun E.L."/>
            <person name="Isberg S.R."/>
            <person name="Miles L.G."/>
            <person name="Chong A.Y."/>
            <person name="Gongora J."/>
            <person name="Dalzell P."/>
            <person name="Moran C."/>
            <person name="Bed'hom B."/>
            <person name="Abzhanov A."/>
            <person name="Burgess S.C."/>
            <person name="Cooksey A.M."/>
            <person name="Castoe T.A."/>
            <person name="Crawford N.G."/>
            <person name="Densmore L.D."/>
            <person name="Drew J.C."/>
            <person name="Edwards S.V."/>
            <person name="Faircloth B.C."/>
            <person name="Fujita M.K."/>
            <person name="Greenwold M.J."/>
            <person name="Hoffmann F.G."/>
            <person name="Howard J.M."/>
            <person name="Iguchi T."/>
            <person name="Janes D.E."/>
            <person name="Khan S.Y."/>
            <person name="Kohno S."/>
            <person name="de Koning A.J."/>
            <person name="Lance S.L."/>
            <person name="McCarthy F.M."/>
            <person name="McCormack J.E."/>
            <person name="Merchant M.E."/>
            <person name="Peterson D.G."/>
            <person name="Pollock D.D."/>
            <person name="Pourmand N."/>
            <person name="Raney B.J."/>
            <person name="Roessler K.A."/>
            <person name="Sanford J.R."/>
            <person name="Sawyer R.H."/>
            <person name="Schmidt C.J."/>
            <person name="Triplett E.W."/>
            <person name="Tuberville T.D."/>
            <person name="Venegas-Anaya M."/>
            <person name="Howard J.T."/>
            <person name="Jarvis E.D."/>
            <person name="Guillette L.J.Jr."/>
            <person name="Glenn T.C."/>
            <person name="Green R.E."/>
            <person name="Ray D.A."/>
        </authorList>
    </citation>
    <scope>NUCLEOTIDE SEQUENCE [LARGE SCALE GENOMIC DNA]</scope>
    <source>
        <strain evidence="2">KSC_2009_1</strain>
    </source>
</reference>
<sequence>MTDISPKGQYVEYADPEHQKERSSGSVLTPSARDSLYPVMKIQEKSPSADSHIGSTTALDTSEEDIRKLAVYVHDIHSSYETEHVVHVQTWQKDQL</sequence>
<evidence type="ECO:0000256" key="1">
    <source>
        <dbReference type="SAM" id="MobiDB-lite"/>
    </source>
</evidence>
<dbReference type="AlphaFoldDB" id="A0A151P9Y2"/>
<name>A0A151P9Y2_ALLMI</name>
<evidence type="ECO:0000313" key="3">
    <source>
        <dbReference type="Proteomes" id="UP000050525"/>
    </source>
</evidence>
<dbReference type="Proteomes" id="UP000050525">
    <property type="component" value="Unassembled WGS sequence"/>
</dbReference>